<organism evidence="9 10">
    <name type="scientific">Paenibacillus stellifer</name>
    <dbReference type="NCBI Taxonomy" id="169760"/>
    <lineage>
        <taxon>Bacteria</taxon>
        <taxon>Bacillati</taxon>
        <taxon>Bacillota</taxon>
        <taxon>Bacilli</taxon>
        <taxon>Bacillales</taxon>
        <taxon>Paenibacillaceae</taxon>
        <taxon>Paenibacillus</taxon>
    </lineage>
</organism>
<dbReference type="GO" id="GO:0003755">
    <property type="term" value="F:peptidyl-prolyl cis-trans isomerase activity"/>
    <property type="evidence" value="ECO:0007669"/>
    <property type="project" value="UniProtKB-KW"/>
</dbReference>
<dbReference type="PROSITE" id="PS50198">
    <property type="entry name" value="PPIC_PPIASE_2"/>
    <property type="match status" value="1"/>
</dbReference>
<dbReference type="Gene3D" id="3.10.50.40">
    <property type="match status" value="1"/>
</dbReference>
<dbReference type="Pfam" id="PF00639">
    <property type="entry name" value="Rotamase"/>
    <property type="match status" value="1"/>
</dbReference>
<keyword evidence="7" id="KW-0812">Transmembrane</keyword>
<dbReference type="InterPro" id="IPR000297">
    <property type="entry name" value="PPIase_PpiC"/>
</dbReference>
<dbReference type="RefSeq" id="WP_038692866.1">
    <property type="nucleotide sequence ID" value="NZ_CP009286.1"/>
</dbReference>
<evidence type="ECO:0000256" key="7">
    <source>
        <dbReference type="SAM" id="Phobius"/>
    </source>
</evidence>
<dbReference type="Proteomes" id="UP000029507">
    <property type="component" value="Chromosome"/>
</dbReference>
<keyword evidence="7" id="KW-1133">Transmembrane helix</keyword>
<dbReference type="SUPFAM" id="SSF109998">
    <property type="entry name" value="Triger factor/SurA peptide-binding domain-like"/>
    <property type="match status" value="1"/>
</dbReference>
<feature type="domain" description="PpiC" evidence="8">
    <location>
        <begin position="168"/>
        <end position="260"/>
    </location>
</feature>
<evidence type="ECO:0000256" key="2">
    <source>
        <dbReference type="ARBA" id="ARBA00013194"/>
    </source>
</evidence>
<dbReference type="PANTHER" id="PTHR47245:SF1">
    <property type="entry name" value="FOLDASE PROTEIN PRSA"/>
    <property type="match status" value="1"/>
</dbReference>
<sequence>MTRQESALRKAVLILAGLALVLAALLVWQWRKAERADDNGNGSKTVAKVAGQGITEDQWQDELRRKHGDEVLLGMVDRIAAEKEAEVLGISVSEQDVDREVEEAASGYDSEEQYYAQMESELGLSKAEVRKEAKYRVMLESIAIAGIKIGEDRIDEYLRENPSKLHPPKKIELSIIELASYGEAERTLDRLENGEDFAALAEELSTDEDTRHQGGRVGVVEEDDPFWPQELLSAAAGLEAGDIAGPFQLDANFAVIRTDKIIIPQAPDEQEARKQVRRELALEQAPSLERVKDDLRTKYEASISVDKGLQD</sequence>
<proteinExistence type="predicted"/>
<protein>
    <recommendedName>
        <fullName evidence="2">peptidylprolyl isomerase</fullName>
        <ecNumber evidence="2">5.2.1.8</ecNumber>
    </recommendedName>
</protein>
<dbReference type="SUPFAM" id="SSF54534">
    <property type="entry name" value="FKBP-like"/>
    <property type="match status" value="1"/>
</dbReference>
<dbReference type="KEGG" id="pste:PSTEL_00355"/>
<evidence type="ECO:0000256" key="3">
    <source>
        <dbReference type="ARBA" id="ARBA00022729"/>
    </source>
</evidence>
<dbReference type="STRING" id="169760.PSTEL_00355"/>
<dbReference type="InterPro" id="IPR050245">
    <property type="entry name" value="PrsA_foldase"/>
</dbReference>
<dbReference type="PROSITE" id="PS01096">
    <property type="entry name" value="PPIC_PPIASE_1"/>
    <property type="match status" value="1"/>
</dbReference>
<evidence type="ECO:0000313" key="9">
    <source>
        <dbReference type="EMBL" id="AIQ61816.1"/>
    </source>
</evidence>
<keyword evidence="10" id="KW-1185">Reference proteome</keyword>
<dbReference type="EC" id="5.2.1.8" evidence="2"/>
<comment type="catalytic activity">
    <reaction evidence="1">
        <text>[protein]-peptidylproline (omega=180) = [protein]-peptidylproline (omega=0)</text>
        <dbReference type="Rhea" id="RHEA:16237"/>
        <dbReference type="Rhea" id="RHEA-COMP:10747"/>
        <dbReference type="Rhea" id="RHEA-COMP:10748"/>
        <dbReference type="ChEBI" id="CHEBI:83833"/>
        <dbReference type="ChEBI" id="CHEBI:83834"/>
        <dbReference type="EC" id="5.2.1.8"/>
    </reaction>
</comment>
<dbReference type="AlphaFoldDB" id="A0A089LJU9"/>
<gene>
    <name evidence="9" type="ORF">PSTEL_00355</name>
</gene>
<evidence type="ECO:0000256" key="6">
    <source>
        <dbReference type="PROSITE-ProRule" id="PRU00278"/>
    </source>
</evidence>
<dbReference type="PANTHER" id="PTHR47245">
    <property type="entry name" value="PEPTIDYLPROLYL ISOMERASE"/>
    <property type="match status" value="1"/>
</dbReference>
<dbReference type="OrthoDB" id="2677468at2"/>
<keyword evidence="4 6" id="KW-0697">Rotamase</keyword>
<dbReference type="InterPro" id="IPR046357">
    <property type="entry name" value="PPIase_dom_sf"/>
</dbReference>
<dbReference type="HOGENOM" id="CLU_034646_10_0_9"/>
<evidence type="ECO:0000256" key="1">
    <source>
        <dbReference type="ARBA" id="ARBA00000971"/>
    </source>
</evidence>
<dbReference type="Gene3D" id="1.10.4030.10">
    <property type="entry name" value="Porin chaperone SurA, peptide-binding domain"/>
    <property type="match status" value="1"/>
</dbReference>
<evidence type="ECO:0000256" key="4">
    <source>
        <dbReference type="ARBA" id="ARBA00023110"/>
    </source>
</evidence>
<dbReference type="EMBL" id="CP009286">
    <property type="protein sequence ID" value="AIQ61816.1"/>
    <property type="molecule type" value="Genomic_DNA"/>
</dbReference>
<evidence type="ECO:0000256" key="5">
    <source>
        <dbReference type="ARBA" id="ARBA00023235"/>
    </source>
</evidence>
<reference evidence="9 10" key="1">
    <citation type="submission" date="2014-08" db="EMBL/GenBank/DDBJ databases">
        <title>Comparative genomics of the Paenibacillus odorifer group.</title>
        <authorList>
            <person name="den Bakker H.C."/>
            <person name="Tsai Y.-C."/>
            <person name="Martin N."/>
            <person name="Korlach J."/>
            <person name="Wiedmann M."/>
        </authorList>
    </citation>
    <scope>NUCLEOTIDE SEQUENCE [LARGE SCALE GENOMIC DNA]</scope>
    <source>
        <strain evidence="9 10">DSM 14472</strain>
    </source>
</reference>
<evidence type="ECO:0000259" key="8">
    <source>
        <dbReference type="PROSITE" id="PS50198"/>
    </source>
</evidence>
<evidence type="ECO:0000313" key="10">
    <source>
        <dbReference type="Proteomes" id="UP000029507"/>
    </source>
</evidence>
<keyword evidence="7" id="KW-0472">Membrane</keyword>
<accession>A0A089LJU9</accession>
<keyword evidence="3" id="KW-0732">Signal</keyword>
<feature type="transmembrane region" description="Helical" evidence="7">
    <location>
        <begin position="12"/>
        <end position="30"/>
    </location>
</feature>
<name>A0A089LJU9_9BACL</name>
<keyword evidence="5 6" id="KW-0413">Isomerase</keyword>
<dbReference type="InterPro" id="IPR027304">
    <property type="entry name" value="Trigger_fact/SurA_dom_sf"/>
</dbReference>
<dbReference type="InterPro" id="IPR023058">
    <property type="entry name" value="PPIase_PpiC_CS"/>
</dbReference>